<reference evidence="3" key="4">
    <citation type="submission" date="2024-02" db="EMBL/GenBank/DDBJ databases">
        <title>Comparative genomics of Cryptococcus and Kwoniella reveals pathogenesis evolution and contrasting modes of karyotype evolution via chromosome fusion or intercentromeric recombination.</title>
        <authorList>
            <person name="Coelho M.A."/>
            <person name="David-Palma M."/>
            <person name="Shea T."/>
            <person name="Bowers K."/>
            <person name="McGinley-Smith S."/>
            <person name="Mohammad A.W."/>
            <person name="Gnirke A."/>
            <person name="Yurkov A.M."/>
            <person name="Nowrousian M."/>
            <person name="Sun S."/>
            <person name="Cuomo C.A."/>
            <person name="Heitman J."/>
        </authorList>
    </citation>
    <scope>NUCLEOTIDE SEQUENCE</scope>
    <source>
        <strain evidence="3">CBS 10737</strain>
    </source>
</reference>
<dbReference type="KEGG" id="kpin:30172197"/>
<reference evidence="3" key="2">
    <citation type="submission" date="2013-07" db="EMBL/GenBank/DDBJ databases">
        <authorList>
            <consortium name="The Broad Institute Genome Sequencing Platform"/>
            <person name="Cuomo C."/>
            <person name="Litvintseva A."/>
            <person name="Chen Y."/>
            <person name="Heitman J."/>
            <person name="Sun S."/>
            <person name="Springer D."/>
            <person name="Dromer F."/>
            <person name="Young S.K."/>
            <person name="Zeng Q."/>
            <person name="Gargeya S."/>
            <person name="Fitzgerald M."/>
            <person name="Abouelleil A."/>
            <person name="Alvarado L."/>
            <person name="Berlin A.M."/>
            <person name="Chapman S.B."/>
            <person name="Dewar J."/>
            <person name="Goldberg J."/>
            <person name="Griggs A."/>
            <person name="Gujja S."/>
            <person name="Hansen M."/>
            <person name="Howarth C."/>
            <person name="Imamovic A."/>
            <person name="Larimer J."/>
            <person name="McCowan C."/>
            <person name="Murphy C."/>
            <person name="Pearson M."/>
            <person name="Priest M."/>
            <person name="Roberts A."/>
            <person name="Saif S."/>
            <person name="Shea T."/>
            <person name="Sykes S."/>
            <person name="Wortman J."/>
            <person name="Nusbaum C."/>
            <person name="Birren B."/>
        </authorList>
    </citation>
    <scope>NUCLEOTIDE SEQUENCE</scope>
    <source>
        <strain evidence="3">CBS 10737</strain>
    </source>
</reference>
<dbReference type="EMBL" id="CP144525">
    <property type="protein sequence ID" value="WWC71309.1"/>
    <property type="molecule type" value="Genomic_DNA"/>
</dbReference>
<proteinExistence type="predicted"/>
<dbReference type="SUPFAM" id="SSF51735">
    <property type="entry name" value="NAD(P)-binding Rossmann-fold domains"/>
    <property type="match status" value="1"/>
</dbReference>
<dbReference type="InterPro" id="IPR001509">
    <property type="entry name" value="Epimerase_deHydtase"/>
</dbReference>
<evidence type="ECO:0000313" key="4">
    <source>
        <dbReference type="Proteomes" id="UP000094020"/>
    </source>
</evidence>
<dbReference type="InterPro" id="IPR036291">
    <property type="entry name" value="NAD(P)-bd_dom_sf"/>
</dbReference>
<dbReference type="Proteomes" id="UP000094020">
    <property type="component" value="Chromosome 7"/>
</dbReference>
<dbReference type="OrthoDB" id="10000533at2759"/>
<dbReference type="PANTHER" id="PTHR48079:SF9">
    <property type="entry name" value="PUTATIVE-RELATED"/>
    <property type="match status" value="1"/>
</dbReference>
<evidence type="ECO:0000313" key="3">
    <source>
        <dbReference type="EMBL" id="WWC71309.1"/>
    </source>
</evidence>
<dbReference type="STRING" id="1296096.A0A1B9I4R7"/>
<feature type="domain" description="NAD-dependent epimerase/dehydratase" evidence="1">
    <location>
        <begin position="3"/>
        <end position="123"/>
    </location>
</feature>
<dbReference type="AlphaFoldDB" id="A0A1B9I4R7"/>
<dbReference type="CDD" id="cd05262">
    <property type="entry name" value="SDR_a7"/>
    <property type="match status" value="1"/>
</dbReference>
<dbReference type="Gene3D" id="3.40.50.720">
    <property type="entry name" value="NAD(P)-binding Rossmann-like Domain"/>
    <property type="match status" value="1"/>
</dbReference>
<dbReference type="Pfam" id="PF01370">
    <property type="entry name" value="Epimerase"/>
    <property type="match status" value="1"/>
</dbReference>
<dbReference type="GO" id="GO:0004029">
    <property type="term" value="F:aldehyde dehydrogenase (NAD+) activity"/>
    <property type="evidence" value="ECO:0007669"/>
    <property type="project" value="TreeGrafter"/>
</dbReference>
<sequence length="299" mass="32629">MKVFITGASGWVGRHVVPELQSHGHEITALARSDSSADALEKQGVKVIRGGLEDTDILHSAAKESDAVIHLAYIHDFSDYGGKPAQIDFEAIKAMASALEGTNKIFVGTSGALGLQGEQTEKDSSAGGPRKIGEEITFSFKEKGVKTIVIRLAPSIHGKGDKGFIPILINFSKKSGYSAFIENKPINWKGCHVKDASILYRLSIENEKIPNGSILHGISDEIGIPFSEIAKSIGNNLSLEIKAFNSIKDEDEIKKHFDWMAMILNYDCNAKNQITKEITGWIPKEKGLLEDINTGSYFQ</sequence>
<dbReference type="EMBL" id="KI894010">
    <property type="protein sequence ID" value="OCF50504.1"/>
    <property type="molecule type" value="Genomic_DNA"/>
</dbReference>
<protein>
    <recommendedName>
        <fullName evidence="1">NAD-dependent epimerase/dehydratase domain-containing protein</fullName>
    </recommendedName>
</protein>
<dbReference type="GeneID" id="30172197"/>
<organism evidence="2">
    <name type="scientific">Kwoniella pini CBS 10737</name>
    <dbReference type="NCBI Taxonomy" id="1296096"/>
    <lineage>
        <taxon>Eukaryota</taxon>
        <taxon>Fungi</taxon>
        <taxon>Dikarya</taxon>
        <taxon>Basidiomycota</taxon>
        <taxon>Agaricomycotina</taxon>
        <taxon>Tremellomycetes</taxon>
        <taxon>Tremellales</taxon>
        <taxon>Cryptococcaceae</taxon>
        <taxon>Kwoniella</taxon>
    </lineage>
</organism>
<dbReference type="InterPro" id="IPR051783">
    <property type="entry name" value="NAD(P)-dependent_oxidoreduct"/>
</dbReference>
<evidence type="ECO:0000313" key="2">
    <source>
        <dbReference type="EMBL" id="OCF50504.1"/>
    </source>
</evidence>
<keyword evidence="4" id="KW-1185">Reference proteome</keyword>
<evidence type="ECO:0000259" key="1">
    <source>
        <dbReference type="Pfam" id="PF01370"/>
    </source>
</evidence>
<reference evidence="2" key="3">
    <citation type="submission" date="2016-07" db="EMBL/GenBank/DDBJ databases">
        <title>Evolution of pathogenesis and genome organization in the Tremellales.</title>
        <authorList>
            <person name="Cuomo C."/>
            <person name="Litvintseva A."/>
            <person name="Heitman J."/>
            <person name="Chen Y."/>
            <person name="Sun S."/>
            <person name="Springer D."/>
            <person name="Dromer F."/>
            <person name="Young S."/>
            <person name="Zeng Q."/>
            <person name="Chapman S."/>
            <person name="Gujja S."/>
            <person name="Saif S."/>
            <person name="Birren B."/>
        </authorList>
    </citation>
    <scope>NUCLEOTIDE SEQUENCE</scope>
    <source>
        <strain evidence="2">CBS 10737</strain>
    </source>
</reference>
<dbReference type="GO" id="GO:0005737">
    <property type="term" value="C:cytoplasm"/>
    <property type="evidence" value="ECO:0007669"/>
    <property type="project" value="TreeGrafter"/>
</dbReference>
<gene>
    <name evidence="2" type="ORF">I206_03828</name>
    <name evidence="3" type="ORF">I206_105263</name>
</gene>
<accession>A0A1B9I4R7</accession>
<name>A0A1B9I4R7_9TREE</name>
<dbReference type="PANTHER" id="PTHR48079">
    <property type="entry name" value="PROTEIN YEEZ"/>
    <property type="match status" value="1"/>
</dbReference>
<reference evidence="2" key="1">
    <citation type="submission" date="2013-07" db="EMBL/GenBank/DDBJ databases">
        <title>The Genome Sequence of Cryptococcus pinus CBS10737.</title>
        <authorList>
            <consortium name="The Broad Institute Genome Sequencing Platform"/>
            <person name="Cuomo C."/>
            <person name="Litvintseva A."/>
            <person name="Chen Y."/>
            <person name="Heitman J."/>
            <person name="Sun S."/>
            <person name="Springer D."/>
            <person name="Dromer F."/>
            <person name="Young S.K."/>
            <person name="Zeng Q."/>
            <person name="Gargeya S."/>
            <person name="Fitzgerald M."/>
            <person name="Abouelleil A."/>
            <person name="Alvarado L."/>
            <person name="Berlin A.M."/>
            <person name="Chapman S.B."/>
            <person name="Dewar J."/>
            <person name="Goldberg J."/>
            <person name="Griggs A."/>
            <person name="Gujja S."/>
            <person name="Hansen M."/>
            <person name="Howarth C."/>
            <person name="Imamovic A."/>
            <person name="Larimer J."/>
            <person name="McCowan C."/>
            <person name="Murphy C."/>
            <person name="Pearson M."/>
            <person name="Priest M."/>
            <person name="Roberts A."/>
            <person name="Saif S."/>
            <person name="Shea T."/>
            <person name="Sykes S."/>
            <person name="Wortman J."/>
            <person name="Nusbaum C."/>
            <person name="Birren B."/>
        </authorList>
    </citation>
    <scope>NUCLEOTIDE SEQUENCE [LARGE SCALE GENOMIC DNA]</scope>
    <source>
        <strain evidence="2">CBS 10737</strain>
    </source>
</reference>
<dbReference type="RefSeq" id="XP_019011723.1">
    <property type="nucleotide sequence ID" value="XM_019155569.1"/>
</dbReference>